<dbReference type="EMBL" id="CP013264">
    <property type="protein sequence ID" value="ALR22170.1"/>
    <property type="molecule type" value="Genomic_DNA"/>
</dbReference>
<keyword evidence="5" id="KW-1185">Reference proteome</keyword>
<dbReference type="InterPro" id="IPR041602">
    <property type="entry name" value="Quercetinase_C"/>
</dbReference>
<dbReference type="PANTHER" id="PTHR43685">
    <property type="entry name" value="GLYCOSYLTRANSFERASE"/>
    <property type="match status" value="1"/>
</dbReference>
<dbReference type="OrthoDB" id="7527830at2"/>
<dbReference type="InterPro" id="IPR001173">
    <property type="entry name" value="Glyco_trans_2-like"/>
</dbReference>
<dbReference type="Gene3D" id="2.60.120.10">
    <property type="entry name" value="Jelly Rolls"/>
    <property type="match status" value="1"/>
</dbReference>
<proteinExistence type="predicted"/>
<feature type="domain" description="Glycosyltransferase 2-like" evidence="2">
    <location>
        <begin position="150"/>
        <end position="313"/>
    </location>
</feature>
<evidence type="ECO:0000313" key="5">
    <source>
        <dbReference type="Proteomes" id="UP000056968"/>
    </source>
</evidence>
<evidence type="ECO:0000259" key="3">
    <source>
        <dbReference type="Pfam" id="PF17954"/>
    </source>
</evidence>
<feature type="region of interest" description="Disordered" evidence="1">
    <location>
        <begin position="1"/>
        <end position="22"/>
    </location>
</feature>
<dbReference type="STRING" id="1332080.ATN00_19485"/>
<reference evidence="4 5" key="1">
    <citation type="submission" date="2015-11" db="EMBL/GenBank/DDBJ databases">
        <title>A Two-component Flavoprotein Monooxygenase System MeaXY Responsible for para-Hydroxylation of 2-Methyl-6-ethylaniline and 2,6-Diethylaniline in Sphingobium baderi DE-13.</title>
        <authorList>
            <person name="Cheng M."/>
            <person name="Meng Q."/>
            <person name="Yang Y."/>
            <person name="Chu C."/>
            <person name="Yan X."/>
            <person name="He J."/>
            <person name="Li S."/>
        </authorList>
    </citation>
    <scope>NUCLEOTIDE SEQUENCE [LARGE SCALE GENOMIC DNA]</scope>
    <source>
        <strain evidence="4 5">DE-13</strain>
    </source>
</reference>
<feature type="domain" description="Quercetin 2,3-dioxygenase C-terminal cupin" evidence="3">
    <location>
        <begin position="49"/>
        <end position="116"/>
    </location>
</feature>
<sequence>MADLQIRNSSGGEIASENDNEHGGLLRMPSQVESYLIALAQRTFGYHYLKPDAKTLRQTLKPGQRITARFNRRGTEFLGVAKGTVTINGVHVAEGEVIRIDTGEIIEITSEYESEIVSHIIPYRNALAHLPYAQSVRPEVLKMGQNKKVSIIVIAKDIENHICHALISCLNQTYPNIEVVVVDDGSKDGTASRIESMAKFDSRIHLHNVDLGANGARRVGLEHATGDYFLIIDGDDWLNDDAVEYVLMTALNLKSDLVQFGYDLYNDLNRHFWGWTYPSPEPEVEVLMPKPTKDEDAKELADLNHTIWMNFFSANVRNAALKAMCNLTLYEDLPFSLSLMQHAKNPAFCNLTLYHYRRERGGQTTQTWHDVSAGHKQACLKASVDHTLAQFDKNQDFYQLVLLYKIDQIISHELGISHGIEAQSWRNLMTELFAKFPAKLYSRLIGGGIKQHFRKAHPGEQA</sequence>
<evidence type="ECO:0000256" key="1">
    <source>
        <dbReference type="SAM" id="MobiDB-lite"/>
    </source>
</evidence>
<evidence type="ECO:0000259" key="2">
    <source>
        <dbReference type="Pfam" id="PF00535"/>
    </source>
</evidence>
<dbReference type="RefSeq" id="WP_062068012.1">
    <property type="nucleotide sequence ID" value="NZ_CP013264.1"/>
</dbReference>
<dbReference type="InterPro" id="IPR050834">
    <property type="entry name" value="Glycosyltransf_2"/>
</dbReference>
<dbReference type="InterPro" id="IPR014710">
    <property type="entry name" value="RmlC-like_jellyroll"/>
</dbReference>
<dbReference type="Pfam" id="PF17954">
    <property type="entry name" value="Pirin_C_2"/>
    <property type="match status" value="1"/>
</dbReference>
<dbReference type="SUPFAM" id="SSF53448">
    <property type="entry name" value="Nucleotide-diphospho-sugar transferases"/>
    <property type="match status" value="1"/>
</dbReference>
<dbReference type="KEGG" id="sbd:ATN00_19485"/>
<dbReference type="Proteomes" id="UP000056968">
    <property type="component" value="Chromosome"/>
</dbReference>
<dbReference type="Gene3D" id="3.90.550.10">
    <property type="entry name" value="Spore Coat Polysaccharide Biosynthesis Protein SpsA, Chain A"/>
    <property type="match status" value="1"/>
</dbReference>
<dbReference type="CDD" id="cd00761">
    <property type="entry name" value="Glyco_tranf_GTA_type"/>
    <property type="match status" value="1"/>
</dbReference>
<feature type="compositionally biased region" description="Polar residues" evidence="1">
    <location>
        <begin position="1"/>
        <end position="11"/>
    </location>
</feature>
<evidence type="ECO:0000313" key="4">
    <source>
        <dbReference type="EMBL" id="ALR22170.1"/>
    </source>
</evidence>
<dbReference type="AlphaFoldDB" id="A0A0S3F390"/>
<name>A0A0S3F390_9SPHN</name>
<protein>
    <submittedName>
        <fullName evidence="4">Uncharacterized protein</fullName>
    </submittedName>
</protein>
<gene>
    <name evidence="4" type="ORF">ATN00_19485</name>
</gene>
<organism evidence="4 5">
    <name type="scientific">Sphingobium baderi</name>
    <dbReference type="NCBI Taxonomy" id="1332080"/>
    <lineage>
        <taxon>Bacteria</taxon>
        <taxon>Pseudomonadati</taxon>
        <taxon>Pseudomonadota</taxon>
        <taxon>Alphaproteobacteria</taxon>
        <taxon>Sphingomonadales</taxon>
        <taxon>Sphingomonadaceae</taxon>
        <taxon>Sphingobium</taxon>
    </lineage>
</organism>
<dbReference type="PANTHER" id="PTHR43685:SF2">
    <property type="entry name" value="GLYCOSYLTRANSFERASE 2-LIKE DOMAIN-CONTAINING PROTEIN"/>
    <property type="match status" value="1"/>
</dbReference>
<accession>A0A0S3F390</accession>
<dbReference type="Pfam" id="PF00535">
    <property type="entry name" value="Glycos_transf_2"/>
    <property type="match status" value="1"/>
</dbReference>
<dbReference type="InterPro" id="IPR029044">
    <property type="entry name" value="Nucleotide-diphossugar_trans"/>
</dbReference>